<evidence type="ECO:0000259" key="5">
    <source>
        <dbReference type="Pfam" id="PF25954"/>
    </source>
</evidence>
<dbReference type="Pfam" id="PF25954">
    <property type="entry name" value="Beta-barrel_RND_2"/>
    <property type="match status" value="1"/>
</dbReference>
<keyword evidence="3" id="KW-0472">Membrane</keyword>
<feature type="transmembrane region" description="Helical" evidence="3">
    <location>
        <begin position="54"/>
        <end position="73"/>
    </location>
</feature>
<dbReference type="InterPro" id="IPR058625">
    <property type="entry name" value="MdtA-like_BSH"/>
</dbReference>
<feature type="region of interest" description="Disordered" evidence="2">
    <location>
        <begin position="9"/>
        <end position="33"/>
    </location>
</feature>
<evidence type="ECO:0000256" key="3">
    <source>
        <dbReference type="SAM" id="Phobius"/>
    </source>
</evidence>
<feature type="domain" description="Multidrug resistance protein MdtA-like barrel-sandwich hybrid" evidence="4">
    <location>
        <begin position="120"/>
        <end position="242"/>
    </location>
</feature>
<keyword evidence="3" id="KW-0812">Transmembrane</keyword>
<dbReference type="Gene3D" id="2.40.30.170">
    <property type="match status" value="1"/>
</dbReference>
<dbReference type="Pfam" id="PF25917">
    <property type="entry name" value="BSH_RND"/>
    <property type="match status" value="1"/>
</dbReference>
<dbReference type="EMBL" id="JACIJM010000001">
    <property type="protein sequence ID" value="MBB5720820.1"/>
    <property type="molecule type" value="Genomic_DNA"/>
</dbReference>
<dbReference type="NCBIfam" id="TIGR01730">
    <property type="entry name" value="RND_mfp"/>
    <property type="match status" value="1"/>
</dbReference>
<dbReference type="Proteomes" id="UP000535415">
    <property type="component" value="Unassembled WGS sequence"/>
</dbReference>
<name>A0A7W9EY74_9RHOB</name>
<organism evidence="6 7">
    <name type="scientific">Yoonia ponticola</name>
    <dbReference type="NCBI Taxonomy" id="1524255"/>
    <lineage>
        <taxon>Bacteria</taxon>
        <taxon>Pseudomonadati</taxon>
        <taxon>Pseudomonadota</taxon>
        <taxon>Alphaproteobacteria</taxon>
        <taxon>Rhodobacterales</taxon>
        <taxon>Paracoccaceae</taxon>
        <taxon>Yoonia</taxon>
    </lineage>
</organism>
<evidence type="ECO:0000313" key="6">
    <source>
        <dbReference type="EMBL" id="MBB5720820.1"/>
    </source>
</evidence>
<accession>A0A7W9EY74</accession>
<comment type="caution">
    <text evidence="6">The sequence shown here is derived from an EMBL/GenBank/DDBJ whole genome shotgun (WGS) entry which is preliminary data.</text>
</comment>
<keyword evidence="7" id="KW-1185">Reference proteome</keyword>
<evidence type="ECO:0000313" key="7">
    <source>
        <dbReference type="Proteomes" id="UP000535415"/>
    </source>
</evidence>
<dbReference type="Gene3D" id="2.40.50.100">
    <property type="match status" value="1"/>
</dbReference>
<dbReference type="RefSeq" id="WP_183524800.1">
    <property type="nucleotide sequence ID" value="NZ_JACIJM010000001.1"/>
</dbReference>
<sequence length="401" mass="42053">MTKDVIAIKPPVSDDAAPSENVQTGKLVNPAPTDAEKAQTLTFTNDKGASRSTWVAAVLVIGIVGWMGSGFIIPSDTEDEVVTREDPKPLAVGVSASASETVTQFYEAEGQALPDRDTMMRAETTGDISEVVVKKGQNVEAGDVIARFDPTGNNAEIARANEELARTLRDFENAKQLRERGVGTADRVSETQAAYVTAQAQVTSVEEAAKSLVITAPFAGRIETLNLDAGEFVSAGTEVGRLVDITPLTVAIQVPQQSLTLLSVGQPATVNFITGEEREGIVTFVGSSAAAETRTFLTEVEVENADGAIPAGISAEVVIPTGEITAHFLSPSIVSLNTAGDLGVKTVNADNVVEFYPIQVVKAQIDGIWVTGLPEAVDVITVGQGFVNEGETVAPATEVTE</sequence>
<dbReference type="GO" id="GO:0015562">
    <property type="term" value="F:efflux transmembrane transporter activity"/>
    <property type="evidence" value="ECO:0007669"/>
    <property type="project" value="TreeGrafter"/>
</dbReference>
<feature type="domain" description="CusB-like beta-barrel" evidence="5">
    <location>
        <begin position="250"/>
        <end position="319"/>
    </location>
</feature>
<evidence type="ECO:0000259" key="4">
    <source>
        <dbReference type="Pfam" id="PF25917"/>
    </source>
</evidence>
<dbReference type="Gene3D" id="1.10.287.470">
    <property type="entry name" value="Helix hairpin bin"/>
    <property type="match status" value="1"/>
</dbReference>
<dbReference type="PANTHER" id="PTHR30469">
    <property type="entry name" value="MULTIDRUG RESISTANCE PROTEIN MDTA"/>
    <property type="match status" value="1"/>
</dbReference>
<evidence type="ECO:0000256" key="2">
    <source>
        <dbReference type="SAM" id="MobiDB-lite"/>
    </source>
</evidence>
<dbReference type="AlphaFoldDB" id="A0A7W9EY74"/>
<reference evidence="6 7" key="1">
    <citation type="submission" date="2020-08" db="EMBL/GenBank/DDBJ databases">
        <title>Genomic Encyclopedia of Type Strains, Phase IV (KMG-IV): sequencing the most valuable type-strain genomes for metagenomic binning, comparative biology and taxonomic classification.</title>
        <authorList>
            <person name="Goeker M."/>
        </authorList>
    </citation>
    <scope>NUCLEOTIDE SEQUENCE [LARGE SCALE GENOMIC DNA]</scope>
    <source>
        <strain evidence="6 7">DSM 101064</strain>
    </source>
</reference>
<dbReference type="InterPro" id="IPR006143">
    <property type="entry name" value="RND_pump_MFP"/>
</dbReference>
<evidence type="ECO:0000256" key="1">
    <source>
        <dbReference type="ARBA" id="ARBA00009477"/>
    </source>
</evidence>
<dbReference type="PANTHER" id="PTHR30469:SF29">
    <property type="entry name" value="BLR2860 PROTEIN"/>
    <property type="match status" value="1"/>
</dbReference>
<keyword evidence="3" id="KW-1133">Transmembrane helix</keyword>
<dbReference type="InterPro" id="IPR058792">
    <property type="entry name" value="Beta-barrel_RND_2"/>
</dbReference>
<comment type="similarity">
    <text evidence="1">Belongs to the membrane fusion protein (MFP) (TC 8.A.1) family.</text>
</comment>
<proteinExistence type="inferred from homology"/>
<gene>
    <name evidence="6" type="ORF">FHS72_000424</name>
</gene>
<dbReference type="SUPFAM" id="SSF111369">
    <property type="entry name" value="HlyD-like secretion proteins"/>
    <property type="match status" value="1"/>
</dbReference>
<dbReference type="GO" id="GO:1990281">
    <property type="term" value="C:efflux pump complex"/>
    <property type="evidence" value="ECO:0007669"/>
    <property type="project" value="TreeGrafter"/>
</dbReference>
<protein>
    <submittedName>
        <fullName evidence="6">Multidrug efflux system membrane fusion protein</fullName>
    </submittedName>
</protein>